<reference evidence="1 2" key="1">
    <citation type="journal article" date="2018" name="IMA Fungus">
        <title>IMA Genome-F 9: Draft genome sequence of Annulohypoxylon stygium, Aspergillus mulundensis, Berkeleyomyces basicola (syn. Thielaviopsis basicola), Ceratocystis smalleyi, two Cercospora beticola strains, Coleophoma cylindrospora, Fusarium fracticaudum, Phialophora cf. hyalina, and Morchella septimelata.</title>
        <authorList>
            <person name="Wingfield B.D."/>
            <person name="Bills G.F."/>
            <person name="Dong Y."/>
            <person name="Huang W."/>
            <person name="Nel W.J."/>
            <person name="Swalarsk-Parry B.S."/>
            <person name="Vaghefi N."/>
            <person name="Wilken P.M."/>
            <person name="An Z."/>
            <person name="de Beer Z.W."/>
            <person name="De Vos L."/>
            <person name="Chen L."/>
            <person name="Duong T.A."/>
            <person name="Gao Y."/>
            <person name="Hammerbacher A."/>
            <person name="Kikkert J.R."/>
            <person name="Li Y."/>
            <person name="Li H."/>
            <person name="Li K."/>
            <person name="Li Q."/>
            <person name="Liu X."/>
            <person name="Ma X."/>
            <person name="Naidoo K."/>
            <person name="Pethybridge S.J."/>
            <person name="Sun J."/>
            <person name="Steenkamp E.T."/>
            <person name="van der Nest M.A."/>
            <person name="van Wyk S."/>
            <person name="Wingfield M.J."/>
            <person name="Xiong C."/>
            <person name="Yue Q."/>
            <person name="Zhang X."/>
        </authorList>
    </citation>
    <scope>NUCLEOTIDE SEQUENCE [LARGE SCALE GENOMIC DNA]</scope>
    <source>
        <strain evidence="1 2">BP 5553</strain>
    </source>
</reference>
<comment type="caution">
    <text evidence="1">The sequence shown here is derived from an EMBL/GenBank/DDBJ whole genome shotgun (WGS) entry which is preliminary data.</text>
</comment>
<dbReference type="GeneID" id="43601363"/>
<keyword evidence="2" id="KW-1185">Reference proteome</keyword>
<name>A0A370TEF6_9HELO</name>
<organism evidence="1 2">
    <name type="scientific">Venustampulla echinocandica</name>
    <dbReference type="NCBI Taxonomy" id="2656787"/>
    <lineage>
        <taxon>Eukaryota</taxon>
        <taxon>Fungi</taxon>
        <taxon>Dikarya</taxon>
        <taxon>Ascomycota</taxon>
        <taxon>Pezizomycotina</taxon>
        <taxon>Leotiomycetes</taxon>
        <taxon>Helotiales</taxon>
        <taxon>Pleuroascaceae</taxon>
        <taxon>Venustampulla</taxon>
    </lineage>
</organism>
<evidence type="ECO:0000313" key="2">
    <source>
        <dbReference type="Proteomes" id="UP000254866"/>
    </source>
</evidence>
<sequence>MEITDPNLGMLSLLPAEVRTMIWKHFSPQLHVSRSLPRKPNHLSRDQEILLASRKIYAEVAAEVPSGYNDDTIVISVRPEYRYKSWIKAKTTKGVQWDLEDLSDATSRGFCDLPWHSLNVQIWIWAPHRKVSAQIICLYKKVRALVEILKGAKGFMSLWVVFGHTTKTSWFDDAQPQRSIKNKSDLLPWAGEIPWAKWDYQFIFPLFLQIRNVKMARMYSTEMFEGKRENLRMGEAFMHAQGIMRKTTPYGLRADPDRYQGKRIEEHLDVLFMMVERILDVLPTKTANMLRLDRFSSWYTDKLHGNSPYENELKKLLLDDVQGHDTLSSMNKWYRIMRAHNPLSLAYRSAFPETFDSTKHPDIDARGWNRDAWHCVYRHGIPPLNSKETDKRYRKWTMEYDAPENGGEFVKLQSYFSLLIARNPVLDS</sequence>
<dbReference type="AlphaFoldDB" id="A0A370TEF6"/>
<accession>A0A370TEF6</accession>
<dbReference type="STRING" id="2656787.A0A370TEF6"/>
<protein>
    <submittedName>
        <fullName evidence="1">Uncharacterized protein</fullName>
    </submittedName>
</protein>
<dbReference type="OrthoDB" id="3940621at2759"/>
<dbReference type="Proteomes" id="UP000254866">
    <property type="component" value="Unassembled WGS sequence"/>
</dbReference>
<dbReference type="EMBL" id="NPIC01000009">
    <property type="protein sequence ID" value="RDL33075.1"/>
    <property type="molecule type" value="Genomic_DNA"/>
</dbReference>
<proteinExistence type="predicted"/>
<dbReference type="RefSeq" id="XP_031866568.1">
    <property type="nucleotide sequence ID" value="XM_032017137.1"/>
</dbReference>
<gene>
    <name evidence="1" type="ORF">BP5553_08514</name>
</gene>
<evidence type="ECO:0000313" key="1">
    <source>
        <dbReference type="EMBL" id="RDL33075.1"/>
    </source>
</evidence>